<dbReference type="GO" id="GO:0019288">
    <property type="term" value="P:isopentenyl diphosphate biosynthetic process, methylerythritol 4-phosphate pathway"/>
    <property type="evidence" value="ECO:0007669"/>
    <property type="project" value="UniProtKB-UniRule"/>
</dbReference>
<comment type="function">
    <text evidence="10">Catalyzes the phosphorylation of the position 2 hydroxy group of 4-diphosphocytidyl-2C-methyl-D-erythritol.</text>
</comment>
<feature type="active site" evidence="10">
    <location>
        <position position="143"/>
    </location>
</feature>
<dbReference type="SUPFAM" id="SSF54211">
    <property type="entry name" value="Ribosomal protein S5 domain 2-like"/>
    <property type="match status" value="1"/>
</dbReference>
<reference evidence="15" key="1">
    <citation type="submission" date="2019-02" db="EMBL/GenBank/DDBJ databases">
        <authorList>
            <person name="Gruber-Vodicka R. H."/>
            <person name="Seah K. B. B."/>
        </authorList>
    </citation>
    <scope>NUCLEOTIDE SEQUENCE</scope>
    <source>
        <strain evidence="13">BECK_BZ197</strain>
        <strain evidence="15">BECK_BZ198</strain>
        <strain evidence="14">BECK_BZ199</strain>
    </source>
</reference>
<evidence type="ECO:0000313" key="14">
    <source>
        <dbReference type="EMBL" id="VFK33594.1"/>
    </source>
</evidence>
<evidence type="ECO:0000256" key="10">
    <source>
        <dbReference type="HAMAP-Rule" id="MF_00061"/>
    </source>
</evidence>
<feature type="domain" description="GHMP kinase N-terminal" evidence="11">
    <location>
        <begin position="74"/>
        <end position="150"/>
    </location>
</feature>
<evidence type="ECO:0000256" key="7">
    <source>
        <dbReference type="ARBA" id="ARBA00022840"/>
    </source>
</evidence>
<keyword evidence="7 10" id="KW-0067">ATP-binding</keyword>
<comment type="similarity">
    <text evidence="1 10">Belongs to the GHMP kinase family. IspE subfamily.</text>
</comment>
<evidence type="ECO:0000256" key="2">
    <source>
        <dbReference type="ARBA" id="ARBA00012052"/>
    </source>
</evidence>
<dbReference type="Pfam" id="PF08544">
    <property type="entry name" value="GHMP_kinases_C"/>
    <property type="match status" value="1"/>
</dbReference>
<dbReference type="HAMAP" id="MF_00061">
    <property type="entry name" value="IspE"/>
    <property type="match status" value="1"/>
</dbReference>
<dbReference type="Gene3D" id="3.30.230.10">
    <property type="match status" value="1"/>
</dbReference>
<dbReference type="EMBL" id="CAADFO010000027">
    <property type="protein sequence ID" value="VFK27353.1"/>
    <property type="molecule type" value="Genomic_DNA"/>
</dbReference>
<dbReference type="GO" id="GO:0050515">
    <property type="term" value="F:4-(cytidine 5'-diphospho)-2-C-methyl-D-erythritol kinase activity"/>
    <property type="evidence" value="ECO:0007669"/>
    <property type="project" value="UniProtKB-UniRule"/>
</dbReference>
<comment type="catalytic activity">
    <reaction evidence="10">
        <text>4-CDP-2-C-methyl-D-erythritol + ATP = 4-CDP-2-C-methyl-D-erythritol 2-phosphate + ADP + H(+)</text>
        <dbReference type="Rhea" id="RHEA:18437"/>
        <dbReference type="ChEBI" id="CHEBI:15378"/>
        <dbReference type="ChEBI" id="CHEBI:30616"/>
        <dbReference type="ChEBI" id="CHEBI:57823"/>
        <dbReference type="ChEBI" id="CHEBI:57919"/>
        <dbReference type="ChEBI" id="CHEBI:456216"/>
        <dbReference type="EC" id="2.7.1.148"/>
    </reaction>
</comment>
<dbReference type="UniPathway" id="UPA00056">
    <property type="reaction ID" value="UER00094"/>
</dbReference>
<keyword evidence="8 10" id="KW-0414">Isoprene biosynthesis</keyword>
<dbReference type="Pfam" id="PF00288">
    <property type="entry name" value="GHMP_kinases_N"/>
    <property type="match status" value="1"/>
</dbReference>
<accession>A0A451BDB1</accession>
<evidence type="ECO:0000256" key="5">
    <source>
        <dbReference type="ARBA" id="ARBA00022741"/>
    </source>
</evidence>
<evidence type="ECO:0000256" key="4">
    <source>
        <dbReference type="ARBA" id="ARBA00022679"/>
    </source>
</evidence>
<gene>
    <name evidence="10" type="primary">ispE</name>
    <name evidence="13" type="ORF">BECKMB1821G_GA0114241_102723</name>
    <name evidence="15" type="ORF">BECKMB1821H_GA0114242_104912</name>
    <name evidence="14" type="ORF">BECKMB1821I_GA0114274_104911</name>
</gene>
<dbReference type="AlphaFoldDB" id="A0A451BDB1"/>
<keyword evidence="6 10" id="KW-0418">Kinase</keyword>
<dbReference type="NCBIfam" id="TIGR00154">
    <property type="entry name" value="ispE"/>
    <property type="match status" value="1"/>
</dbReference>
<dbReference type="GO" id="GO:0005524">
    <property type="term" value="F:ATP binding"/>
    <property type="evidence" value="ECO:0007669"/>
    <property type="project" value="UniProtKB-UniRule"/>
</dbReference>
<dbReference type="EMBL" id="CAADGH010000049">
    <property type="protein sequence ID" value="VFK76273.1"/>
    <property type="molecule type" value="Genomic_DNA"/>
</dbReference>
<evidence type="ECO:0000313" key="13">
    <source>
        <dbReference type="EMBL" id="VFK27353.1"/>
    </source>
</evidence>
<evidence type="ECO:0000256" key="6">
    <source>
        <dbReference type="ARBA" id="ARBA00022777"/>
    </source>
</evidence>
<dbReference type="InterPro" id="IPR004424">
    <property type="entry name" value="IspE"/>
</dbReference>
<evidence type="ECO:0000256" key="1">
    <source>
        <dbReference type="ARBA" id="ARBA00009684"/>
    </source>
</evidence>
<dbReference type="InterPro" id="IPR036554">
    <property type="entry name" value="GHMP_kinase_C_sf"/>
</dbReference>
<dbReference type="PANTHER" id="PTHR43527:SF2">
    <property type="entry name" value="4-DIPHOSPHOCYTIDYL-2-C-METHYL-D-ERYTHRITOL KINASE, CHLOROPLASTIC"/>
    <property type="match status" value="1"/>
</dbReference>
<evidence type="ECO:0000259" key="11">
    <source>
        <dbReference type="Pfam" id="PF00288"/>
    </source>
</evidence>
<evidence type="ECO:0000259" key="12">
    <source>
        <dbReference type="Pfam" id="PF08544"/>
    </source>
</evidence>
<dbReference type="EC" id="2.7.1.148" evidence="2 10"/>
<dbReference type="GO" id="GO:0016114">
    <property type="term" value="P:terpenoid biosynthetic process"/>
    <property type="evidence" value="ECO:0007669"/>
    <property type="project" value="UniProtKB-UniRule"/>
</dbReference>
<evidence type="ECO:0000313" key="15">
    <source>
        <dbReference type="EMBL" id="VFK76273.1"/>
    </source>
</evidence>
<evidence type="ECO:0000256" key="3">
    <source>
        <dbReference type="ARBA" id="ARBA00017473"/>
    </source>
</evidence>
<feature type="domain" description="GHMP kinase C-terminal" evidence="12">
    <location>
        <begin position="224"/>
        <end position="280"/>
    </location>
</feature>
<dbReference type="SUPFAM" id="SSF55060">
    <property type="entry name" value="GHMP Kinase, C-terminal domain"/>
    <property type="match status" value="1"/>
</dbReference>
<proteinExistence type="inferred from homology"/>
<dbReference type="InterPro" id="IPR006204">
    <property type="entry name" value="GHMP_kinase_N_dom"/>
</dbReference>
<evidence type="ECO:0000256" key="9">
    <source>
        <dbReference type="ARBA" id="ARBA00032554"/>
    </source>
</evidence>
<feature type="binding site" evidence="10">
    <location>
        <begin position="101"/>
        <end position="111"/>
    </location>
    <ligand>
        <name>ATP</name>
        <dbReference type="ChEBI" id="CHEBI:30616"/>
    </ligand>
</feature>
<dbReference type="InterPro" id="IPR014721">
    <property type="entry name" value="Ribsml_uS5_D2-typ_fold_subgr"/>
</dbReference>
<dbReference type="Gene3D" id="3.30.70.890">
    <property type="entry name" value="GHMP kinase, C-terminal domain"/>
    <property type="match status" value="1"/>
</dbReference>
<dbReference type="EMBL" id="CAADFQ010000049">
    <property type="protein sequence ID" value="VFK33594.1"/>
    <property type="molecule type" value="Genomic_DNA"/>
</dbReference>
<dbReference type="PANTHER" id="PTHR43527">
    <property type="entry name" value="4-DIPHOSPHOCYTIDYL-2-C-METHYL-D-ERYTHRITOL KINASE, CHLOROPLASTIC"/>
    <property type="match status" value="1"/>
</dbReference>
<dbReference type="InterPro" id="IPR020568">
    <property type="entry name" value="Ribosomal_Su5_D2-typ_SF"/>
</dbReference>
<evidence type="ECO:0000256" key="8">
    <source>
        <dbReference type="ARBA" id="ARBA00023229"/>
    </source>
</evidence>
<sequence length="316" mass="34476">MGDSIQDAADYRWPAPAKLNLFLHVTGRRPDGYHTLETIFQFLDLADDITLRVRSDGRIRRTTELSDVPPEGDLVVRAARVLKSQTATPLGVDIAVVKRIPMGGGLGGGSSDAATTLIGLNHIWELGLDVEALARIGLSLGADVPVFVRGQAGFATGVGEQLTPIALEEPWYIVLYPGCSVATKEVFDAPDLTREASPIKIHSLSGDTVEGRPLSLSSLFSQTRNDCEQVVRTRYPRVDAALQWLAAFGVTRMTGTGSCIFAPFRRLEEAERVLLALSDAIEGKGRVDANGWSAFIARGRNRSPLFHERVELFWHD</sequence>
<protein>
    <recommendedName>
        <fullName evidence="3 10">4-diphosphocytidyl-2-C-methyl-D-erythritol kinase</fullName>
        <shortName evidence="10">CMK</shortName>
        <ecNumber evidence="2 10">2.7.1.148</ecNumber>
    </recommendedName>
    <alternativeName>
        <fullName evidence="9 10">4-(cytidine-5'-diphospho)-2-C-methyl-D-erythritol kinase</fullName>
    </alternativeName>
</protein>
<dbReference type="PIRSF" id="PIRSF010376">
    <property type="entry name" value="IspE"/>
    <property type="match status" value="1"/>
</dbReference>
<name>A0A451BDB1_9GAMM</name>
<organism evidence="15">
    <name type="scientific">Candidatus Kentrum sp. MB</name>
    <dbReference type="NCBI Taxonomy" id="2138164"/>
    <lineage>
        <taxon>Bacteria</taxon>
        <taxon>Pseudomonadati</taxon>
        <taxon>Pseudomonadota</taxon>
        <taxon>Gammaproteobacteria</taxon>
        <taxon>Candidatus Kentrum</taxon>
    </lineage>
</organism>
<feature type="active site" evidence="10">
    <location>
        <position position="18"/>
    </location>
</feature>
<comment type="pathway">
    <text evidence="10">Isoprenoid biosynthesis; isopentenyl diphosphate biosynthesis via DXP pathway; isopentenyl diphosphate from 1-deoxy-D-xylulose 5-phosphate: step 3/6.</text>
</comment>
<keyword evidence="5 10" id="KW-0547">Nucleotide-binding</keyword>
<dbReference type="InterPro" id="IPR013750">
    <property type="entry name" value="GHMP_kinase_C_dom"/>
</dbReference>
<keyword evidence="4 10" id="KW-0808">Transferase</keyword>